<proteinExistence type="predicted"/>
<keyword evidence="2" id="KW-1185">Reference proteome</keyword>
<accession>A0ACC8EKI7</accession>
<sequence>MALVKGIGERYLWVDALCVVQDDFAFQQSQISAIASIYSKALFTIVAAAGYDSNAGLPGVRTGTRSVIQQVVALENVTLIPVINVLGYGGIKDSKWKSRAWTLQEKLFSHRRLIFTTDQVYWQCRKAYWLEEMVLETVERPLFIGPYLSQHELEIEIPTSMASRSDYRQAYEALVSQYTSRQMTYASDMLNAFTGISSALAHLNDDIMLWGLPESQFSRLLTWGLDGHTRHGSTHRTLCQDGSEHNIPFPSWSWSAWNCFAHPPFRVFINRGPSETEPLIIFYRSSIEGKIVKINEFWNKSYGTGPPDAEALDSHDNNGLISQWIGKPRYDERAVRLAPGIEFIDSGLLHFWTSTATVYVLRRKAIQWSFILDPFRYEVLDTNGEVLTNLVHMGSTSDWPRHSPALCGGRPGKIEALISEEADVLAFDLAIVNRSASPPFLQALIIYWNRNIASRIGHATVSEAKWVKLENRVWQTVTLG</sequence>
<gene>
    <name evidence="1" type="ORF">K441DRAFT_671891</name>
</gene>
<dbReference type="EMBL" id="KV748286">
    <property type="protein sequence ID" value="OCK86752.1"/>
    <property type="molecule type" value="Genomic_DNA"/>
</dbReference>
<evidence type="ECO:0000313" key="2">
    <source>
        <dbReference type="Proteomes" id="UP000250078"/>
    </source>
</evidence>
<protein>
    <submittedName>
        <fullName evidence="1">HET-domain-containing protein</fullName>
    </submittedName>
</protein>
<dbReference type="Proteomes" id="UP000250078">
    <property type="component" value="Unassembled WGS sequence"/>
</dbReference>
<name>A0ACC8EKI7_9PEZI</name>
<organism evidence="1 2">
    <name type="scientific">Cenococcum geophilum 1.58</name>
    <dbReference type="NCBI Taxonomy" id="794803"/>
    <lineage>
        <taxon>Eukaryota</taxon>
        <taxon>Fungi</taxon>
        <taxon>Dikarya</taxon>
        <taxon>Ascomycota</taxon>
        <taxon>Pezizomycotina</taxon>
        <taxon>Dothideomycetes</taxon>
        <taxon>Pleosporomycetidae</taxon>
        <taxon>Gloniales</taxon>
        <taxon>Gloniaceae</taxon>
        <taxon>Cenococcum</taxon>
    </lineage>
</organism>
<reference evidence="1 2" key="1">
    <citation type="journal article" date="2016" name="Nat. Commun.">
        <title>Ectomycorrhizal ecology is imprinted in the genome of the dominant symbiotic fungus Cenococcum geophilum.</title>
        <authorList>
            <consortium name="DOE Joint Genome Institute"/>
            <person name="Peter M."/>
            <person name="Kohler A."/>
            <person name="Ohm R.A."/>
            <person name="Kuo A."/>
            <person name="Krutzmann J."/>
            <person name="Morin E."/>
            <person name="Arend M."/>
            <person name="Barry K.W."/>
            <person name="Binder M."/>
            <person name="Choi C."/>
            <person name="Clum A."/>
            <person name="Copeland A."/>
            <person name="Grisel N."/>
            <person name="Haridas S."/>
            <person name="Kipfer T."/>
            <person name="LaButti K."/>
            <person name="Lindquist E."/>
            <person name="Lipzen A."/>
            <person name="Maire R."/>
            <person name="Meier B."/>
            <person name="Mihaltcheva S."/>
            <person name="Molinier V."/>
            <person name="Murat C."/>
            <person name="Poggeler S."/>
            <person name="Quandt C.A."/>
            <person name="Sperisen C."/>
            <person name="Tritt A."/>
            <person name="Tisserant E."/>
            <person name="Crous P.W."/>
            <person name="Henrissat B."/>
            <person name="Nehls U."/>
            <person name="Egli S."/>
            <person name="Spatafora J.W."/>
            <person name="Grigoriev I.V."/>
            <person name="Martin F.M."/>
        </authorList>
    </citation>
    <scope>NUCLEOTIDE SEQUENCE [LARGE SCALE GENOMIC DNA]</scope>
    <source>
        <strain evidence="1 2">1.58</strain>
    </source>
</reference>
<evidence type="ECO:0000313" key="1">
    <source>
        <dbReference type="EMBL" id="OCK86752.1"/>
    </source>
</evidence>